<evidence type="ECO:0000313" key="3">
    <source>
        <dbReference type="Proteomes" id="UP001595632"/>
    </source>
</evidence>
<comment type="caution">
    <text evidence="2">The sequence shown here is derived from an EMBL/GenBank/DDBJ whole genome shotgun (WGS) entry which is preliminary data.</text>
</comment>
<feature type="signal peptide" evidence="1">
    <location>
        <begin position="1"/>
        <end position="20"/>
    </location>
</feature>
<evidence type="ECO:0000256" key="1">
    <source>
        <dbReference type="SAM" id="SignalP"/>
    </source>
</evidence>
<dbReference type="RefSeq" id="WP_275632593.1">
    <property type="nucleotide sequence ID" value="NZ_JARGYD010000003.1"/>
</dbReference>
<dbReference type="EMBL" id="JBHRTB010000010">
    <property type="protein sequence ID" value="MFC3145641.1"/>
    <property type="molecule type" value="Genomic_DNA"/>
</dbReference>
<dbReference type="Proteomes" id="UP001595632">
    <property type="component" value="Unassembled WGS sequence"/>
</dbReference>
<keyword evidence="3" id="KW-1185">Reference proteome</keyword>
<organism evidence="2 3">
    <name type="scientific">Psychromarinibacter halotolerans</name>
    <dbReference type="NCBI Taxonomy" id="1775175"/>
    <lineage>
        <taxon>Bacteria</taxon>
        <taxon>Pseudomonadati</taxon>
        <taxon>Pseudomonadota</taxon>
        <taxon>Alphaproteobacteria</taxon>
        <taxon>Rhodobacterales</taxon>
        <taxon>Paracoccaceae</taxon>
        <taxon>Psychromarinibacter</taxon>
    </lineage>
</organism>
<protein>
    <submittedName>
        <fullName evidence="2">Uncharacterized protein</fullName>
    </submittedName>
</protein>
<gene>
    <name evidence="2" type="ORF">ACFOGP_23165</name>
</gene>
<accession>A0ABV7GZ78</accession>
<keyword evidence="1" id="KW-0732">Signal</keyword>
<reference evidence="3" key="1">
    <citation type="journal article" date="2019" name="Int. J. Syst. Evol. Microbiol.">
        <title>The Global Catalogue of Microorganisms (GCM) 10K type strain sequencing project: providing services to taxonomists for standard genome sequencing and annotation.</title>
        <authorList>
            <consortium name="The Broad Institute Genomics Platform"/>
            <consortium name="The Broad Institute Genome Sequencing Center for Infectious Disease"/>
            <person name="Wu L."/>
            <person name="Ma J."/>
        </authorList>
    </citation>
    <scope>NUCLEOTIDE SEQUENCE [LARGE SCALE GENOMIC DNA]</scope>
    <source>
        <strain evidence="3">KCTC 52366</strain>
    </source>
</reference>
<evidence type="ECO:0000313" key="2">
    <source>
        <dbReference type="EMBL" id="MFC3145641.1"/>
    </source>
</evidence>
<sequence>MRLTLFAFPVLAVLSGPVAAIVGGDPRVDGPMLVIVPPWANAGEIVARAGGRLVGPIRAPMAVFAATTDTTAPDAAEGFARRVRGEGAWWVTDGTALAAICGVG</sequence>
<feature type="chain" id="PRO_5046241064" evidence="1">
    <location>
        <begin position="21"/>
        <end position="104"/>
    </location>
</feature>
<proteinExistence type="predicted"/>
<name>A0ABV7GZ78_9RHOB</name>